<dbReference type="SUPFAM" id="SSF81383">
    <property type="entry name" value="F-box domain"/>
    <property type="match status" value="1"/>
</dbReference>
<proteinExistence type="predicted"/>
<reference evidence="4" key="1">
    <citation type="journal article" date="2017" name="Genome Biol.">
        <title>Comparative genomics reveals high biological diversity and specific adaptations in the industrially and medically important fungal genus Aspergillus.</title>
        <authorList>
            <person name="de Vries R.P."/>
            <person name="Riley R."/>
            <person name="Wiebenga A."/>
            <person name="Aguilar-Osorio G."/>
            <person name="Amillis S."/>
            <person name="Uchima C.A."/>
            <person name="Anderluh G."/>
            <person name="Asadollahi M."/>
            <person name="Askin M."/>
            <person name="Barry K."/>
            <person name="Battaglia E."/>
            <person name="Bayram O."/>
            <person name="Benocci T."/>
            <person name="Braus-Stromeyer S.A."/>
            <person name="Caldana C."/>
            <person name="Canovas D."/>
            <person name="Cerqueira G.C."/>
            <person name="Chen F."/>
            <person name="Chen W."/>
            <person name="Choi C."/>
            <person name="Clum A."/>
            <person name="Dos Santos R.A."/>
            <person name="Damasio A.R."/>
            <person name="Diallinas G."/>
            <person name="Emri T."/>
            <person name="Fekete E."/>
            <person name="Flipphi M."/>
            <person name="Freyberg S."/>
            <person name="Gallo A."/>
            <person name="Gournas C."/>
            <person name="Habgood R."/>
            <person name="Hainaut M."/>
            <person name="Harispe M.L."/>
            <person name="Henrissat B."/>
            <person name="Hilden K.S."/>
            <person name="Hope R."/>
            <person name="Hossain A."/>
            <person name="Karabika E."/>
            <person name="Karaffa L."/>
            <person name="Karanyi Z."/>
            <person name="Krasevec N."/>
            <person name="Kuo A."/>
            <person name="Kusch H."/>
            <person name="LaButti K."/>
            <person name="Lagendijk E.L."/>
            <person name="Lapidus A."/>
            <person name="Levasseur A."/>
            <person name="Lindquist E."/>
            <person name="Lipzen A."/>
            <person name="Logrieco A.F."/>
            <person name="MacCabe A."/>
            <person name="Maekelae M.R."/>
            <person name="Malavazi I."/>
            <person name="Melin P."/>
            <person name="Meyer V."/>
            <person name="Mielnichuk N."/>
            <person name="Miskei M."/>
            <person name="Molnar A.P."/>
            <person name="Mule G."/>
            <person name="Ngan C.Y."/>
            <person name="Orejas M."/>
            <person name="Orosz E."/>
            <person name="Ouedraogo J.P."/>
            <person name="Overkamp K.M."/>
            <person name="Park H.-S."/>
            <person name="Perrone G."/>
            <person name="Piumi F."/>
            <person name="Punt P.J."/>
            <person name="Ram A.F."/>
            <person name="Ramon A."/>
            <person name="Rauscher S."/>
            <person name="Record E."/>
            <person name="Riano-Pachon D.M."/>
            <person name="Robert V."/>
            <person name="Roehrig J."/>
            <person name="Ruller R."/>
            <person name="Salamov A."/>
            <person name="Salih N.S."/>
            <person name="Samson R.A."/>
            <person name="Sandor E."/>
            <person name="Sanguinetti M."/>
            <person name="Schuetze T."/>
            <person name="Sepcic K."/>
            <person name="Shelest E."/>
            <person name="Sherlock G."/>
            <person name="Sophianopoulou V."/>
            <person name="Squina F.M."/>
            <person name="Sun H."/>
            <person name="Susca A."/>
            <person name="Todd R.B."/>
            <person name="Tsang A."/>
            <person name="Unkles S.E."/>
            <person name="van de Wiele N."/>
            <person name="van Rossen-Uffink D."/>
            <person name="Oliveira J.V."/>
            <person name="Vesth T.C."/>
            <person name="Visser J."/>
            <person name="Yu J.-H."/>
            <person name="Zhou M."/>
            <person name="Andersen M.R."/>
            <person name="Archer D.B."/>
            <person name="Baker S.E."/>
            <person name="Benoit I."/>
            <person name="Brakhage A.A."/>
            <person name="Braus G.H."/>
            <person name="Fischer R."/>
            <person name="Frisvad J.C."/>
            <person name="Goldman G.H."/>
            <person name="Houbraken J."/>
            <person name="Oakley B."/>
            <person name="Pocsi I."/>
            <person name="Scazzocchio C."/>
            <person name="Seiboth B."/>
            <person name="vanKuyk P.A."/>
            <person name="Wortman J."/>
            <person name="Dyer P.S."/>
            <person name="Grigoriev I.V."/>
        </authorList>
    </citation>
    <scope>NUCLEOTIDE SEQUENCE [LARGE SCALE GENOMIC DNA]</scope>
    <source>
        <strain evidence="4">CBS 593.65</strain>
    </source>
</reference>
<organism evidence="3 4">
    <name type="scientific">Aspergillus sydowii CBS 593.65</name>
    <dbReference type="NCBI Taxonomy" id="1036612"/>
    <lineage>
        <taxon>Eukaryota</taxon>
        <taxon>Fungi</taxon>
        <taxon>Dikarya</taxon>
        <taxon>Ascomycota</taxon>
        <taxon>Pezizomycotina</taxon>
        <taxon>Eurotiomycetes</taxon>
        <taxon>Eurotiomycetidae</taxon>
        <taxon>Eurotiales</taxon>
        <taxon>Aspergillaceae</taxon>
        <taxon>Aspergillus</taxon>
        <taxon>Aspergillus subgen. Nidulantes</taxon>
    </lineage>
</organism>
<accession>A0A1L9TQL0</accession>
<dbReference type="GeneID" id="63760464"/>
<dbReference type="RefSeq" id="XP_040705517.1">
    <property type="nucleotide sequence ID" value="XM_040844391.1"/>
</dbReference>
<gene>
    <name evidence="3" type="ORF">ASPSYDRAFT_27382</name>
</gene>
<protein>
    <recommendedName>
        <fullName evidence="2">F-box domain-containing protein</fullName>
    </recommendedName>
</protein>
<keyword evidence="4" id="KW-1185">Reference proteome</keyword>
<dbReference type="OrthoDB" id="3800738at2759"/>
<feature type="domain" description="F-box" evidence="2">
    <location>
        <begin position="11"/>
        <end position="48"/>
    </location>
</feature>
<dbReference type="PROSITE" id="PS50181">
    <property type="entry name" value="FBOX"/>
    <property type="match status" value="1"/>
</dbReference>
<evidence type="ECO:0000256" key="1">
    <source>
        <dbReference type="SAM" id="SignalP"/>
    </source>
</evidence>
<dbReference type="InterPro" id="IPR001810">
    <property type="entry name" value="F-box_dom"/>
</dbReference>
<dbReference type="CDD" id="cd09917">
    <property type="entry name" value="F-box_SF"/>
    <property type="match status" value="1"/>
</dbReference>
<feature type="chain" id="PRO_5012273511" description="F-box domain-containing protein" evidence="1">
    <location>
        <begin position="19"/>
        <end position="281"/>
    </location>
</feature>
<keyword evidence="1" id="KW-0732">Signal</keyword>
<dbReference type="SMART" id="SM00256">
    <property type="entry name" value="FBOX"/>
    <property type="match status" value="1"/>
</dbReference>
<dbReference type="VEuPathDB" id="FungiDB:ASPSYDRAFT_27382"/>
<dbReference type="Pfam" id="PF12937">
    <property type="entry name" value="F-box-like"/>
    <property type="match status" value="1"/>
</dbReference>
<evidence type="ECO:0000259" key="2">
    <source>
        <dbReference type="PROSITE" id="PS50181"/>
    </source>
</evidence>
<dbReference type="EMBL" id="KV878583">
    <property type="protein sequence ID" value="OJJ61711.1"/>
    <property type="molecule type" value="Genomic_DNA"/>
</dbReference>
<evidence type="ECO:0000313" key="4">
    <source>
        <dbReference type="Proteomes" id="UP000184356"/>
    </source>
</evidence>
<dbReference type="Proteomes" id="UP000184356">
    <property type="component" value="Unassembled WGS sequence"/>
</dbReference>
<feature type="signal peptide" evidence="1">
    <location>
        <begin position="1"/>
        <end position="18"/>
    </location>
</feature>
<name>A0A1L9TQL0_9EURO</name>
<dbReference type="Gene3D" id="1.20.1280.50">
    <property type="match status" value="1"/>
</dbReference>
<dbReference type="STRING" id="1036612.A0A1L9TQL0"/>
<dbReference type="InterPro" id="IPR036047">
    <property type="entry name" value="F-box-like_dom_sf"/>
</dbReference>
<evidence type="ECO:0000313" key="3">
    <source>
        <dbReference type="EMBL" id="OJJ61711.1"/>
    </source>
</evidence>
<sequence length="281" mass="32004">MSASKVFAIAELLELILAYLPQRDLLRTQQVSRRWNNFITNSLLLKQKLFFQISTCPPAREVSEPAINPIIQETLPSFFDHWPPVQRAPITKDVQKDYGGAVDPWTECDTKRQAVLHPDASWRRMFPSSPAPYLGQVTVWLNGCGCPPRQKLDGRLGAEFQALNRRPGVRIGLLWDVVAFLLDDNPKGEFSISWRRAVHGQTENEPEPVCDITYNSYGWDCMLQDKAYKEAGMKPVAGNVVEYPKFDDLEGGTKDVIAMPLSVRRRIDPDYRHITINFDSE</sequence>
<dbReference type="AlphaFoldDB" id="A0A1L9TQL0"/>